<feature type="region of interest" description="Disordered" evidence="1">
    <location>
        <begin position="107"/>
        <end position="139"/>
    </location>
</feature>
<gene>
    <name evidence="3" type="ORF">GYMLUDRAFT_455881</name>
</gene>
<dbReference type="GO" id="GO:0000166">
    <property type="term" value="F:nucleotide binding"/>
    <property type="evidence" value="ECO:0007669"/>
    <property type="project" value="InterPro"/>
</dbReference>
<dbReference type="EMBL" id="KN834763">
    <property type="protein sequence ID" value="KIK63823.1"/>
    <property type="molecule type" value="Genomic_DNA"/>
</dbReference>
<keyword evidence="4" id="KW-1185">Reference proteome</keyword>
<feature type="domain" description="HRDC" evidence="2">
    <location>
        <begin position="163"/>
        <end position="243"/>
    </location>
</feature>
<dbReference type="InterPro" id="IPR002121">
    <property type="entry name" value="HRDC_dom"/>
</dbReference>
<name>A0A0D0D3F2_9AGAR</name>
<dbReference type="InterPro" id="IPR010997">
    <property type="entry name" value="HRDC-like_sf"/>
</dbReference>
<organism evidence="3 4">
    <name type="scientific">Collybiopsis luxurians FD-317 M1</name>
    <dbReference type="NCBI Taxonomy" id="944289"/>
    <lineage>
        <taxon>Eukaryota</taxon>
        <taxon>Fungi</taxon>
        <taxon>Dikarya</taxon>
        <taxon>Basidiomycota</taxon>
        <taxon>Agaricomycotina</taxon>
        <taxon>Agaricomycetes</taxon>
        <taxon>Agaricomycetidae</taxon>
        <taxon>Agaricales</taxon>
        <taxon>Marasmiineae</taxon>
        <taxon>Omphalotaceae</taxon>
        <taxon>Collybiopsis</taxon>
        <taxon>Collybiopsis luxurians</taxon>
    </lineage>
</organism>
<reference evidence="3 4" key="1">
    <citation type="submission" date="2014-04" db="EMBL/GenBank/DDBJ databases">
        <title>Evolutionary Origins and Diversification of the Mycorrhizal Mutualists.</title>
        <authorList>
            <consortium name="DOE Joint Genome Institute"/>
            <consortium name="Mycorrhizal Genomics Consortium"/>
            <person name="Kohler A."/>
            <person name="Kuo A."/>
            <person name="Nagy L.G."/>
            <person name="Floudas D."/>
            <person name="Copeland A."/>
            <person name="Barry K.W."/>
            <person name="Cichocki N."/>
            <person name="Veneault-Fourrey C."/>
            <person name="LaButti K."/>
            <person name="Lindquist E.A."/>
            <person name="Lipzen A."/>
            <person name="Lundell T."/>
            <person name="Morin E."/>
            <person name="Murat C."/>
            <person name="Riley R."/>
            <person name="Ohm R."/>
            <person name="Sun H."/>
            <person name="Tunlid A."/>
            <person name="Henrissat B."/>
            <person name="Grigoriev I.V."/>
            <person name="Hibbett D.S."/>
            <person name="Martin F."/>
        </authorList>
    </citation>
    <scope>NUCLEOTIDE SEQUENCE [LARGE SCALE GENOMIC DNA]</scope>
    <source>
        <strain evidence="3 4">FD-317 M1</strain>
    </source>
</reference>
<dbReference type="Gene3D" id="1.10.150.80">
    <property type="entry name" value="HRDC domain"/>
    <property type="match status" value="1"/>
</dbReference>
<dbReference type="GO" id="GO:0003676">
    <property type="term" value="F:nucleic acid binding"/>
    <property type="evidence" value="ECO:0007669"/>
    <property type="project" value="InterPro"/>
</dbReference>
<dbReference type="AlphaFoldDB" id="A0A0D0D3F2"/>
<evidence type="ECO:0000259" key="2">
    <source>
        <dbReference type="PROSITE" id="PS50967"/>
    </source>
</evidence>
<dbReference type="Proteomes" id="UP000053593">
    <property type="component" value="Unassembled WGS sequence"/>
</dbReference>
<feature type="region of interest" description="Disordered" evidence="1">
    <location>
        <begin position="48"/>
        <end position="70"/>
    </location>
</feature>
<dbReference type="InterPro" id="IPR044876">
    <property type="entry name" value="HRDC_dom_sf"/>
</dbReference>
<evidence type="ECO:0000313" key="3">
    <source>
        <dbReference type="EMBL" id="KIK63823.1"/>
    </source>
</evidence>
<feature type="compositionally biased region" description="Low complexity" evidence="1">
    <location>
        <begin position="126"/>
        <end position="139"/>
    </location>
</feature>
<dbReference type="SUPFAM" id="SSF47819">
    <property type="entry name" value="HRDC-like"/>
    <property type="match status" value="1"/>
</dbReference>
<sequence>MHAFSRKFVGQRIFILESSAPNLPPSTPRKTKKVRKIIHREVSRALDGEKNRVGSPTLKRANNSGTDEISRCNLNKPKLSLYRADPPPFDQDSATNLDLLLQQEDLAVSESPKTPSRRPACPLKLTQPGSSVSPSTSQTSKVASPRIFVISDDEAEVEVSRGETARYNLFKRLIAYRRKVSTTRARLPEEILSLQTIRKLSEQPPADYKELGKILAETSNIPEHNIEERKAYIEAKLKEYGAELIPLCSGYPLKVKDGRM</sequence>
<evidence type="ECO:0000313" key="4">
    <source>
        <dbReference type="Proteomes" id="UP000053593"/>
    </source>
</evidence>
<proteinExistence type="predicted"/>
<protein>
    <recommendedName>
        <fullName evidence="2">HRDC domain-containing protein</fullName>
    </recommendedName>
</protein>
<accession>A0A0D0D3F2</accession>
<evidence type="ECO:0000256" key="1">
    <source>
        <dbReference type="SAM" id="MobiDB-lite"/>
    </source>
</evidence>
<dbReference type="OrthoDB" id="2938162at2759"/>
<dbReference type="HOGENOM" id="CLU_1069810_0_0_1"/>
<dbReference type="PROSITE" id="PS50967">
    <property type="entry name" value="HRDC"/>
    <property type="match status" value="1"/>
</dbReference>